<evidence type="ECO:0000256" key="1">
    <source>
        <dbReference type="SAM" id="SignalP"/>
    </source>
</evidence>
<gene>
    <name evidence="2" type="ORF">SLEP1_g37256</name>
</gene>
<proteinExistence type="predicted"/>
<accession>A0AAV5KU97</accession>
<organism evidence="2 3">
    <name type="scientific">Rubroshorea leprosula</name>
    <dbReference type="NCBI Taxonomy" id="152421"/>
    <lineage>
        <taxon>Eukaryota</taxon>
        <taxon>Viridiplantae</taxon>
        <taxon>Streptophyta</taxon>
        <taxon>Embryophyta</taxon>
        <taxon>Tracheophyta</taxon>
        <taxon>Spermatophyta</taxon>
        <taxon>Magnoliopsida</taxon>
        <taxon>eudicotyledons</taxon>
        <taxon>Gunneridae</taxon>
        <taxon>Pentapetalae</taxon>
        <taxon>rosids</taxon>
        <taxon>malvids</taxon>
        <taxon>Malvales</taxon>
        <taxon>Dipterocarpaceae</taxon>
        <taxon>Rubroshorea</taxon>
    </lineage>
</organism>
<dbReference type="EMBL" id="BPVZ01000078">
    <property type="protein sequence ID" value="GKV28172.1"/>
    <property type="molecule type" value="Genomic_DNA"/>
</dbReference>
<evidence type="ECO:0000313" key="3">
    <source>
        <dbReference type="Proteomes" id="UP001054252"/>
    </source>
</evidence>
<name>A0AAV5KU97_9ROSI</name>
<dbReference type="PANTHER" id="PTHR36312">
    <property type="entry name" value="THIONIN-LIKE PROTEIN 1"/>
    <property type="match status" value="1"/>
</dbReference>
<protein>
    <submittedName>
        <fullName evidence="2">Uncharacterized protein</fullName>
    </submittedName>
</protein>
<feature type="chain" id="PRO_5043383256" evidence="1">
    <location>
        <begin position="22"/>
        <end position="102"/>
    </location>
</feature>
<sequence>MSLSTVIVMALMLIFAGYATADFDRQCYKDCLRKFCQVPESPEPCIDLCIRNCVPHSPTNATVVYYCNLGCSLDQCTQFGNEVMKVGSCVDDCFSNFCNKHS</sequence>
<keyword evidence="3" id="KW-1185">Reference proteome</keyword>
<dbReference type="InterPro" id="IPR038975">
    <property type="entry name" value="THNL"/>
</dbReference>
<keyword evidence="1" id="KW-0732">Signal</keyword>
<dbReference type="PANTHER" id="PTHR36312:SF1">
    <property type="entry name" value="OS01G0594500 PROTEIN"/>
    <property type="match status" value="1"/>
</dbReference>
<evidence type="ECO:0000313" key="2">
    <source>
        <dbReference type="EMBL" id="GKV28172.1"/>
    </source>
</evidence>
<reference evidence="2 3" key="1">
    <citation type="journal article" date="2021" name="Commun. Biol.">
        <title>The genome of Shorea leprosula (Dipterocarpaceae) highlights the ecological relevance of drought in aseasonal tropical rainforests.</title>
        <authorList>
            <person name="Ng K.K.S."/>
            <person name="Kobayashi M.J."/>
            <person name="Fawcett J.A."/>
            <person name="Hatakeyama M."/>
            <person name="Paape T."/>
            <person name="Ng C.H."/>
            <person name="Ang C.C."/>
            <person name="Tnah L.H."/>
            <person name="Lee C.T."/>
            <person name="Nishiyama T."/>
            <person name="Sese J."/>
            <person name="O'Brien M.J."/>
            <person name="Copetti D."/>
            <person name="Mohd Noor M.I."/>
            <person name="Ong R.C."/>
            <person name="Putra M."/>
            <person name="Sireger I.Z."/>
            <person name="Indrioko S."/>
            <person name="Kosugi Y."/>
            <person name="Izuno A."/>
            <person name="Isagi Y."/>
            <person name="Lee S.L."/>
            <person name="Shimizu K.K."/>
        </authorList>
    </citation>
    <scope>NUCLEOTIDE SEQUENCE [LARGE SCALE GENOMIC DNA]</scope>
    <source>
        <strain evidence="2">214</strain>
    </source>
</reference>
<dbReference type="Proteomes" id="UP001054252">
    <property type="component" value="Unassembled WGS sequence"/>
</dbReference>
<comment type="caution">
    <text evidence="2">The sequence shown here is derived from an EMBL/GenBank/DDBJ whole genome shotgun (WGS) entry which is preliminary data.</text>
</comment>
<feature type="signal peptide" evidence="1">
    <location>
        <begin position="1"/>
        <end position="21"/>
    </location>
</feature>
<dbReference type="AlphaFoldDB" id="A0AAV5KU97"/>